<evidence type="ECO:0000313" key="2">
    <source>
        <dbReference type="Proteomes" id="UP000442244"/>
    </source>
</evidence>
<name>A0A6P2CR74_9LACO</name>
<dbReference type="RefSeq" id="WP_148604100.1">
    <property type="nucleotide sequence ID" value="NZ_BSUV01000001.1"/>
</dbReference>
<organism evidence="1 2">
    <name type="scientific">Leuconostoc litchii</name>
    <dbReference type="NCBI Taxonomy" id="1981069"/>
    <lineage>
        <taxon>Bacteria</taxon>
        <taxon>Bacillati</taxon>
        <taxon>Bacillota</taxon>
        <taxon>Bacilli</taxon>
        <taxon>Lactobacillales</taxon>
        <taxon>Lactobacillaceae</taxon>
        <taxon>Leuconostoc</taxon>
    </lineage>
</organism>
<dbReference type="OrthoDB" id="3239452at2"/>
<reference evidence="1 2" key="1">
    <citation type="submission" date="2019-01" db="EMBL/GenBank/DDBJ databases">
        <title>Leuconostoc litchii sp. nov., a novel lactic acid bacterium isolated from lychee.</title>
        <authorList>
            <person name="Wang L.-T."/>
        </authorList>
    </citation>
    <scope>NUCLEOTIDE SEQUENCE [LARGE SCALE GENOMIC DNA]</scope>
    <source>
        <strain evidence="1 2">MB7</strain>
    </source>
</reference>
<sequence>MIIVIIIIAITVFFIYKSKSNNPSTENKTNKEHRVIKQINKEFSNMIQNSNERSKQELIKKTRSVYYRNPSDFIMFDDTKKTVSFNKGTFNYNQIMGYTMYVDTDDKHLKGAGGALTGGLLMGPVGAVVGGLARHGVDKSKFKSCGVKIKIGGKTYDIQTSKRSDKNTKGKKIAKSKSISTAIEDAKMISTKLENVLK</sequence>
<evidence type="ECO:0000313" key="1">
    <source>
        <dbReference type="EMBL" id="TYC46827.1"/>
    </source>
</evidence>
<comment type="caution">
    <text evidence="1">The sequence shown here is derived from an EMBL/GenBank/DDBJ whole genome shotgun (WGS) entry which is preliminary data.</text>
</comment>
<protein>
    <submittedName>
        <fullName evidence="1">Uncharacterized protein</fullName>
    </submittedName>
</protein>
<gene>
    <name evidence="1" type="ORF">ESZ47_01415</name>
</gene>
<proteinExistence type="predicted"/>
<keyword evidence="2" id="KW-1185">Reference proteome</keyword>
<accession>A0A6P2CR74</accession>
<dbReference type="AlphaFoldDB" id="A0A6P2CR74"/>
<dbReference type="EMBL" id="SDGY01000001">
    <property type="protein sequence ID" value="TYC46827.1"/>
    <property type="molecule type" value="Genomic_DNA"/>
</dbReference>
<dbReference type="Proteomes" id="UP000442244">
    <property type="component" value="Unassembled WGS sequence"/>
</dbReference>